<gene>
    <name evidence="2" type="ORF">G3I74_04975</name>
</gene>
<comment type="caution">
    <text evidence="2">The sequence shown here is derived from an EMBL/GenBank/DDBJ whole genome shotgun (WGS) entry which is preliminary data.</text>
</comment>
<proteinExistence type="predicted"/>
<dbReference type="AlphaFoldDB" id="A0A845V1D7"/>
<reference evidence="2 3" key="1">
    <citation type="submission" date="2020-02" db="EMBL/GenBank/DDBJ databases">
        <authorList>
            <person name="Zhang X.-Y."/>
        </authorList>
    </citation>
    <scope>NUCLEOTIDE SEQUENCE [LARGE SCALE GENOMIC DNA]</scope>
    <source>
        <strain evidence="2 3">C33</strain>
    </source>
</reference>
<dbReference type="Gene3D" id="3.40.50.720">
    <property type="entry name" value="NAD(P)-binding Rossmann-like Domain"/>
    <property type="match status" value="1"/>
</dbReference>
<evidence type="ECO:0000259" key="1">
    <source>
        <dbReference type="Pfam" id="PF01370"/>
    </source>
</evidence>
<sequence length="383" mass="41534">MGQTRRDLLKLSGLGLGAVALSSLGSRVMAKEQGAIAKADRPLSILILGGTGFTGPFQVRYALARGHRVTIFNRGNRSLDWPGPVEELVGDRNEGNLDALKDRQWDVCIDNPTTLPFWVRDAGQVLQGNVGHYVFTSTLSVYASNALPGADETAAILPYTGEDAMAETMETLRANMGLYGPLKAESEREVARWFPDQHTIIRPTLIVGPGDQTDRFTYWPQRLARGGQVLAPGDGSDPVQIIDARDLAEFTIRMAEAQAGGAFNAAGPDYTLSFDAMLHGIRAVTGVAAELNWAPAEFLAEQGINPWSDMPVWIPSQGEYAGFSTWSNAKAIAAGMTFRPFADTVAATLEWFRAQPRERQAEIRAGISAEREAEALAALRAWS</sequence>
<dbReference type="Proteomes" id="UP000484885">
    <property type="component" value="Unassembled WGS sequence"/>
</dbReference>
<dbReference type="InterPro" id="IPR001509">
    <property type="entry name" value="Epimerase_deHydtase"/>
</dbReference>
<dbReference type="EMBL" id="JAAGSC010000037">
    <property type="protein sequence ID" value="NDY95076.1"/>
    <property type="molecule type" value="Genomic_DNA"/>
</dbReference>
<dbReference type="InterPro" id="IPR036291">
    <property type="entry name" value="NAD(P)-bd_dom_sf"/>
</dbReference>
<organism evidence="2 3">
    <name type="scientific">Wenzhouxiangella limi</name>
    <dbReference type="NCBI Taxonomy" id="2707351"/>
    <lineage>
        <taxon>Bacteria</taxon>
        <taxon>Pseudomonadati</taxon>
        <taxon>Pseudomonadota</taxon>
        <taxon>Gammaproteobacteria</taxon>
        <taxon>Chromatiales</taxon>
        <taxon>Wenzhouxiangellaceae</taxon>
        <taxon>Wenzhouxiangella</taxon>
    </lineage>
</organism>
<dbReference type="SUPFAM" id="SSF51735">
    <property type="entry name" value="NAD(P)-binding Rossmann-fold domains"/>
    <property type="match status" value="1"/>
</dbReference>
<dbReference type="PROSITE" id="PS51318">
    <property type="entry name" value="TAT"/>
    <property type="match status" value="1"/>
</dbReference>
<dbReference type="Pfam" id="PF01370">
    <property type="entry name" value="Epimerase"/>
    <property type="match status" value="1"/>
</dbReference>
<accession>A0A845V1D7</accession>
<keyword evidence="3" id="KW-1185">Reference proteome</keyword>
<dbReference type="InterPro" id="IPR006311">
    <property type="entry name" value="TAT_signal"/>
</dbReference>
<feature type="domain" description="NAD-dependent epimerase/dehydratase" evidence="1">
    <location>
        <begin position="129"/>
        <end position="265"/>
    </location>
</feature>
<evidence type="ECO:0000313" key="3">
    <source>
        <dbReference type="Proteomes" id="UP000484885"/>
    </source>
</evidence>
<name>A0A845V1D7_9GAMM</name>
<protein>
    <submittedName>
        <fullName evidence="2">NAD-dependent epimerase/dehydratase family protein</fullName>
    </submittedName>
</protein>
<evidence type="ECO:0000313" key="2">
    <source>
        <dbReference type="EMBL" id="NDY95076.1"/>
    </source>
</evidence>